<dbReference type="InterPro" id="IPR014818">
    <property type="entry name" value="Phage/plasmid_primase_P4_C"/>
</dbReference>
<name>A0ABV7I445_9HYPH</name>
<dbReference type="InterPro" id="IPR014015">
    <property type="entry name" value="Helicase_SF3_DNA-vir"/>
</dbReference>
<dbReference type="Proteomes" id="UP001595647">
    <property type="component" value="Unassembled WGS sequence"/>
</dbReference>
<dbReference type="SUPFAM" id="SSF52540">
    <property type="entry name" value="P-loop containing nucleoside triphosphate hydrolases"/>
    <property type="match status" value="1"/>
</dbReference>
<keyword evidence="2" id="KW-0378">Hydrolase</keyword>
<sequence length="634" mass="71044">MVPVVVLDMLAERVALDRVYSSGDLPLSLVPEDIPEDWRKFLPFDRLQHGHRRVHKMLRNPPGGLSVIMKRVRSDGPAKGRKMLHSVEVVVVGGDGEPRRGKGKIDPTAIEYCAGLDHSDTDNAKRLLTYHEGKILVIAQDKAKEPMLAVWDGRKWDYRQGREKATLLAQEIGDLIQIEATHLKPDKDWQEAIDEAKPHREIAEEDRTGDQKKTVAKADEALAEYAKRVKRRREFGVSSKNSQRVSSMLKMAWPHVLKRPDEFNADPLRFACQNATLTFKPVHSSDGSGTCQYVRLEVLHGHRSEHLITQLANASFDRDSECPEWIAFLEKVLPDPEVRRLVQVASGLGLVGVKVQKLFFHYGAGANGKSVYMEVLARLLGDMAVTLPATSLIGESGPGGGASPDLARLYGCRFLRVKELPEGEDLKENLVKELTGGETITARDLFAGYMDFEPLFVAMMSGNGYPRIKGTDEGIWRRMSVVHWPVKIPDAERREFEEMMAMFKPEYSGILNWLIEGVAIFLTEGLVIPEAVRGATQEYRDSQDPTAAFVARCIVVRHGAEIPAGELYDAYARFAEAERGRPISNNAFGRIVARKFTRIKRRDRFVYTGIALSDEFSAPRPTYGDDEPFPESGL</sequence>
<protein>
    <submittedName>
        <fullName evidence="5">Phage/plasmid primase, P4 family</fullName>
    </submittedName>
</protein>
<organism evidence="5 6">
    <name type="scientific">Ciceribacter thiooxidans</name>
    <dbReference type="NCBI Taxonomy" id="1969821"/>
    <lineage>
        <taxon>Bacteria</taxon>
        <taxon>Pseudomonadati</taxon>
        <taxon>Pseudomonadota</taxon>
        <taxon>Alphaproteobacteria</taxon>
        <taxon>Hyphomicrobiales</taxon>
        <taxon>Rhizobiaceae</taxon>
        <taxon>Ciceribacter</taxon>
    </lineage>
</organism>
<keyword evidence="3" id="KW-0067">ATP-binding</keyword>
<dbReference type="NCBIfam" id="TIGR01613">
    <property type="entry name" value="primase_Cterm"/>
    <property type="match status" value="1"/>
</dbReference>
<evidence type="ECO:0000256" key="3">
    <source>
        <dbReference type="ARBA" id="ARBA00022840"/>
    </source>
</evidence>
<keyword evidence="1" id="KW-0547">Nucleotide-binding</keyword>
<dbReference type="PANTHER" id="PTHR35372">
    <property type="entry name" value="ATP BINDING PROTEIN-RELATED"/>
    <property type="match status" value="1"/>
</dbReference>
<accession>A0ABV7I445</accession>
<dbReference type="EMBL" id="JBHRTG010000019">
    <property type="protein sequence ID" value="MFC3165414.1"/>
    <property type="molecule type" value="Genomic_DNA"/>
</dbReference>
<dbReference type="Pfam" id="PF08706">
    <property type="entry name" value="D5_N"/>
    <property type="match status" value="1"/>
</dbReference>
<comment type="caution">
    <text evidence="5">The sequence shown here is derived from an EMBL/GenBank/DDBJ whole genome shotgun (WGS) entry which is preliminary data.</text>
</comment>
<evidence type="ECO:0000313" key="5">
    <source>
        <dbReference type="EMBL" id="MFC3165414.1"/>
    </source>
</evidence>
<reference evidence="6" key="1">
    <citation type="journal article" date="2019" name="Int. J. Syst. Evol. Microbiol.">
        <title>The Global Catalogue of Microorganisms (GCM) 10K type strain sequencing project: providing services to taxonomists for standard genome sequencing and annotation.</title>
        <authorList>
            <consortium name="The Broad Institute Genomics Platform"/>
            <consortium name="The Broad Institute Genome Sequencing Center for Infectious Disease"/>
            <person name="Wu L."/>
            <person name="Ma J."/>
        </authorList>
    </citation>
    <scope>NUCLEOTIDE SEQUENCE [LARGE SCALE GENOMIC DNA]</scope>
    <source>
        <strain evidence="6">KCTC 52231</strain>
    </source>
</reference>
<keyword evidence="6" id="KW-1185">Reference proteome</keyword>
<evidence type="ECO:0000259" key="4">
    <source>
        <dbReference type="PROSITE" id="PS51206"/>
    </source>
</evidence>
<gene>
    <name evidence="5" type="ORF">ACFOHV_19200</name>
</gene>
<dbReference type="InterPro" id="IPR006500">
    <property type="entry name" value="Helicase_put_C_phage/plasmid"/>
</dbReference>
<feature type="domain" description="SF3 helicase" evidence="4">
    <location>
        <begin position="337"/>
        <end position="497"/>
    </location>
</feature>
<evidence type="ECO:0000256" key="1">
    <source>
        <dbReference type="ARBA" id="ARBA00022741"/>
    </source>
</evidence>
<dbReference type="Gene3D" id="3.40.50.300">
    <property type="entry name" value="P-loop containing nucleotide triphosphate hydrolases"/>
    <property type="match status" value="1"/>
</dbReference>
<dbReference type="InterPro" id="IPR027417">
    <property type="entry name" value="P-loop_NTPase"/>
</dbReference>
<evidence type="ECO:0000256" key="2">
    <source>
        <dbReference type="ARBA" id="ARBA00022801"/>
    </source>
</evidence>
<dbReference type="InterPro" id="IPR051620">
    <property type="entry name" value="ORF904-like_C"/>
</dbReference>
<dbReference type="PANTHER" id="PTHR35372:SF2">
    <property type="entry name" value="SF3 HELICASE DOMAIN-CONTAINING PROTEIN"/>
    <property type="match status" value="1"/>
</dbReference>
<evidence type="ECO:0000313" key="6">
    <source>
        <dbReference type="Proteomes" id="UP001595647"/>
    </source>
</evidence>
<proteinExistence type="predicted"/>
<dbReference type="PROSITE" id="PS51206">
    <property type="entry name" value="SF3_HELICASE_1"/>
    <property type="match status" value="1"/>
</dbReference>
<dbReference type="RefSeq" id="WP_182304393.1">
    <property type="nucleotide sequence ID" value="NZ_CP059896.1"/>
</dbReference>
<dbReference type="SMART" id="SM00885">
    <property type="entry name" value="D5_N"/>
    <property type="match status" value="1"/>
</dbReference>